<name>A0A0R0B5A0_9GAMM</name>
<feature type="signal peptide" evidence="1">
    <location>
        <begin position="1"/>
        <end position="22"/>
    </location>
</feature>
<organism evidence="2 3">
    <name type="scientific">Stenotrophomonas beteli</name>
    <dbReference type="NCBI Taxonomy" id="3384461"/>
    <lineage>
        <taxon>Bacteria</taxon>
        <taxon>Pseudomonadati</taxon>
        <taxon>Pseudomonadota</taxon>
        <taxon>Gammaproteobacteria</taxon>
        <taxon>Lysobacterales</taxon>
        <taxon>Lysobacteraceae</taxon>
        <taxon>Stenotrophomonas</taxon>
        <taxon>Stenotrophomonas maltophilia group</taxon>
    </lineage>
</organism>
<gene>
    <name evidence="2" type="ORF">ARC23_05930</name>
</gene>
<dbReference type="Proteomes" id="UP000051757">
    <property type="component" value="Unassembled WGS sequence"/>
</dbReference>
<dbReference type="EMBL" id="LLXV01000015">
    <property type="protein sequence ID" value="KRG52454.1"/>
    <property type="molecule type" value="Genomic_DNA"/>
</dbReference>
<comment type="caution">
    <text evidence="2">The sequence shown here is derived from an EMBL/GenBank/DDBJ whole genome shotgun (WGS) entry which is preliminary data.</text>
</comment>
<keyword evidence="3" id="KW-1185">Reference proteome</keyword>
<reference evidence="2 3" key="1">
    <citation type="journal article" date="2016" name="Front. Microbiol.">
        <title>Genome Sequence of Type Strains of Genus Stenotrophomonas.</title>
        <authorList>
            <person name="Patil P.P."/>
            <person name="Midha S."/>
            <person name="Kumar S."/>
            <person name="Patil P.B."/>
        </authorList>
    </citation>
    <scope>NUCLEOTIDE SEQUENCE [LARGE SCALE GENOMIC DNA]</scope>
    <source>
        <strain evidence="2 3">LMG 978</strain>
    </source>
</reference>
<feature type="chain" id="PRO_5006391873" description="Secreted protein" evidence="1">
    <location>
        <begin position="23"/>
        <end position="141"/>
    </location>
</feature>
<proteinExistence type="predicted"/>
<dbReference type="AlphaFoldDB" id="A0A0R0B5A0"/>
<evidence type="ECO:0000313" key="2">
    <source>
        <dbReference type="EMBL" id="KRG52454.1"/>
    </source>
</evidence>
<evidence type="ECO:0000313" key="3">
    <source>
        <dbReference type="Proteomes" id="UP000051757"/>
    </source>
</evidence>
<evidence type="ECO:0008006" key="4">
    <source>
        <dbReference type="Google" id="ProtNLM"/>
    </source>
</evidence>
<keyword evidence="1" id="KW-0732">Signal</keyword>
<accession>A0A0R0B5A0</accession>
<dbReference type="OrthoDB" id="6001268at2"/>
<protein>
    <recommendedName>
        <fullName evidence="4">Secreted protein</fullName>
    </recommendedName>
</protein>
<sequence>MRFSCFGAATGFLMLAAAPAIAGGPSDFHGKPLATAGLGQASPAAVNLSQDPSWQLYGFQRDGITYLQVNDLLGNVQLIIGNAGGAYWVLPAGSNVARVSLPQQKIQIPAGASRSQIYSGSDFSLVRYRSGGEVIWSVETP</sequence>
<evidence type="ECO:0000256" key="1">
    <source>
        <dbReference type="SAM" id="SignalP"/>
    </source>
</evidence>